<name>A0A1V6QK26_9EURO</name>
<sequence length="18" mass="1991">MSHIRKTFVSGESRITAA</sequence>
<keyword evidence="2" id="KW-1185">Reference proteome</keyword>
<dbReference type="AlphaFoldDB" id="A0A1V6QK26"/>
<organism evidence="1 2">
    <name type="scientific">Penicillium antarcticum</name>
    <dbReference type="NCBI Taxonomy" id="416450"/>
    <lineage>
        <taxon>Eukaryota</taxon>
        <taxon>Fungi</taxon>
        <taxon>Dikarya</taxon>
        <taxon>Ascomycota</taxon>
        <taxon>Pezizomycotina</taxon>
        <taxon>Eurotiomycetes</taxon>
        <taxon>Eurotiomycetidae</taxon>
        <taxon>Eurotiales</taxon>
        <taxon>Aspergillaceae</taxon>
        <taxon>Penicillium</taxon>
    </lineage>
</organism>
<evidence type="ECO:0000313" key="2">
    <source>
        <dbReference type="Proteomes" id="UP000191672"/>
    </source>
</evidence>
<evidence type="ECO:0000313" key="1">
    <source>
        <dbReference type="EMBL" id="OQD89599.1"/>
    </source>
</evidence>
<protein>
    <submittedName>
        <fullName evidence="1">Uncharacterized protein</fullName>
    </submittedName>
</protein>
<accession>A0A1V6QK26</accession>
<gene>
    <name evidence="1" type="ORF">PENANT_c002G04649</name>
</gene>
<comment type="caution">
    <text evidence="1">The sequence shown here is derived from an EMBL/GenBank/DDBJ whole genome shotgun (WGS) entry which is preliminary data.</text>
</comment>
<reference evidence="2" key="1">
    <citation type="journal article" date="2017" name="Nat. Microbiol.">
        <title>Global analysis of biosynthetic gene clusters reveals vast potential of secondary metabolite production in Penicillium species.</title>
        <authorList>
            <person name="Nielsen J.C."/>
            <person name="Grijseels S."/>
            <person name="Prigent S."/>
            <person name="Ji B."/>
            <person name="Dainat J."/>
            <person name="Nielsen K.F."/>
            <person name="Frisvad J.C."/>
            <person name="Workman M."/>
            <person name="Nielsen J."/>
        </authorList>
    </citation>
    <scope>NUCLEOTIDE SEQUENCE [LARGE SCALE GENOMIC DNA]</scope>
    <source>
        <strain evidence="2">IBT 31811</strain>
    </source>
</reference>
<proteinExistence type="predicted"/>
<dbReference type="EMBL" id="MDYN01000002">
    <property type="protein sequence ID" value="OQD89599.1"/>
    <property type="molecule type" value="Genomic_DNA"/>
</dbReference>
<dbReference type="Proteomes" id="UP000191672">
    <property type="component" value="Unassembled WGS sequence"/>
</dbReference>